<dbReference type="InterPro" id="IPR020471">
    <property type="entry name" value="AKR"/>
</dbReference>
<evidence type="ECO:0000256" key="4">
    <source>
        <dbReference type="PIRSR" id="PIRSR000097-1"/>
    </source>
</evidence>
<proteinExistence type="evidence at transcript level"/>
<keyword evidence="2" id="KW-0521">NADP</keyword>
<dbReference type="PANTHER" id="PTHR11732">
    <property type="entry name" value="ALDO/KETO REDUCTASE"/>
    <property type="match status" value="1"/>
</dbReference>
<dbReference type="InterPro" id="IPR044488">
    <property type="entry name" value="AKR2E"/>
</dbReference>
<feature type="signal peptide" evidence="7">
    <location>
        <begin position="1"/>
        <end position="21"/>
    </location>
</feature>
<evidence type="ECO:0000256" key="5">
    <source>
        <dbReference type="PIRSR" id="PIRSR000097-2"/>
    </source>
</evidence>
<dbReference type="Gene3D" id="3.20.20.100">
    <property type="entry name" value="NADP-dependent oxidoreductase domain"/>
    <property type="match status" value="1"/>
</dbReference>
<reference evidence="9" key="2">
    <citation type="submission" date="2020-04" db="EMBL/GenBank/DDBJ databases">
        <authorList>
            <person name="Yang Y."/>
        </authorList>
    </citation>
    <scope>NUCLEOTIDE SEQUENCE</scope>
    <source>
        <tissue evidence="9">Antennae</tissue>
    </source>
</reference>
<dbReference type="CDD" id="cd19116">
    <property type="entry name" value="AKR_AKR2E1-5"/>
    <property type="match status" value="1"/>
</dbReference>
<feature type="site" description="Lowers pKa of active site Tyr" evidence="6">
    <location>
        <position position="110"/>
    </location>
</feature>
<protein>
    <submittedName>
        <fullName evidence="9">Alcohol dehydrogenase 4</fullName>
    </submittedName>
</protein>
<dbReference type="InterPro" id="IPR018170">
    <property type="entry name" value="Aldo/ket_reductase_CS"/>
</dbReference>
<organism evidence="9">
    <name type="scientific">Streltzoviella insularis</name>
    <dbReference type="NCBI Taxonomy" id="1206366"/>
    <lineage>
        <taxon>Eukaryota</taxon>
        <taxon>Metazoa</taxon>
        <taxon>Ecdysozoa</taxon>
        <taxon>Arthropoda</taxon>
        <taxon>Hexapoda</taxon>
        <taxon>Insecta</taxon>
        <taxon>Pterygota</taxon>
        <taxon>Neoptera</taxon>
        <taxon>Endopterygota</taxon>
        <taxon>Lepidoptera</taxon>
        <taxon>Glossata</taxon>
        <taxon>Ditrysia</taxon>
        <taxon>Cossoidea</taxon>
        <taxon>Cossidae</taxon>
        <taxon>Cossinae</taxon>
        <taxon>Streltzoviella</taxon>
    </lineage>
</organism>
<feature type="binding site" evidence="5">
    <location>
        <position position="143"/>
    </location>
    <ligand>
        <name>substrate</name>
    </ligand>
</feature>
<dbReference type="Pfam" id="PF00248">
    <property type="entry name" value="Aldo_ket_red"/>
    <property type="match status" value="1"/>
</dbReference>
<evidence type="ECO:0000256" key="2">
    <source>
        <dbReference type="ARBA" id="ARBA00022857"/>
    </source>
</evidence>
<dbReference type="PROSITE" id="PS00063">
    <property type="entry name" value="ALDOKETO_REDUCTASE_3"/>
    <property type="match status" value="1"/>
</dbReference>
<reference evidence="9" key="1">
    <citation type="journal article" date="2019" name="Sci. Rep.">
        <title>Antennal transcriptome analyses and olfactory protein identification in an important wood-boring moth pest, Streltzoviella insularis (Lepidoptera: Cossidae).</title>
        <authorList>
            <person name="Yang Y"/>
            <person name="Li W"/>
            <person name="Tao J Zong.S."/>
        </authorList>
    </citation>
    <scope>NUCLEOTIDE SEQUENCE</scope>
    <source>
        <tissue evidence="9">Antennae</tissue>
    </source>
</reference>
<dbReference type="PRINTS" id="PR00069">
    <property type="entry name" value="ALDKETRDTASE"/>
</dbReference>
<dbReference type="PROSITE" id="PS00798">
    <property type="entry name" value="ALDOKETO_REDUCTASE_1"/>
    <property type="match status" value="1"/>
</dbReference>
<sequence length="347" mass="39521">MTRGVRLVSVVAALCVQLANCAPDVPTFKLNNGKEMPAIALGTYLGFDQNGIVKPQDKQVVKVVEHAIDVGYRHFDTASVYSTEEQLGEGVRNKIEEGKVIREDLFITTKLWNTHHKREQVAEALRESLKQLSLNYVDLYLMHWPIGLNEDYSNSDVDFMETWRGLEDMQRLGLAKSIGLSNFNQEQLERVIKECSIKPAVLQIEVHPQIIQSDLVSYAQSQGIVVMGYSPFGSLVSRFGVPPGSGPSIDDPTLVEIAKKHGKTTPQVVLRWLVDRDIVPVPKTVNLKRLEENIDIFDFKLDKDEIEKINKYDKQIRYTLPSFWQNHPYYPFEKIENPLPNPFEKKA</sequence>
<name>A0A7D5YP08_9NEOP</name>
<evidence type="ECO:0000256" key="7">
    <source>
        <dbReference type="SAM" id="SignalP"/>
    </source>
</evidence>
<dbReference type="PIRSF" id="PIRSF000097">
    <property type="entry name" value="AKR"/>
    <property type="match status" value="1"/>
</dbReference>
<evidence type="ECO:0000256" key="3">
    <source>
        <dbReference type="ARBA" id="ARBA00023002"/>
    </source>
</evidence>
<feature type="domain" description="NADP-dependent oxidoreductase" evidence="8">
    <location>
        <begin position="39"/>
        <end position="312"/>
    </location>
</feature>
<evidence type="ECO:0000313" key="9">
    <source>
        <dbReference type="EMBL" id="QLI62145.1"/>
    </source>
</evidence>
<dbReference type="SUPFAM" id="SSF51430">
    <property type="entry name" value="NAD(P)-linked oxidoreductase"/>
    <property type="match status" value="1"/>
</dbReference>
<feature type="chain" id="PRO_5028005770" evidence="7">
    <location>
        <begin position="22"/>
        <end position="347"/>
    </location>
</feature>
<accession>A0A7D5YP08</accession>
<dbReference type="InterPro" id="IPR023210">
    <property type="entry name" value="NADP_OxRdtase_dom"/>
</dbReference>
<dbReference type="PROSITE" id="PS00062">
    <property type="entry name" value="ALDOKETO_REDUCTASE_2"/>
    <property type="match status" value="1"/>
</dbReference>
<dbReference type="AlphaFoldDB" id="A0A7D5YP08"/>
<feature type="active site" description="Proton donor" evidence="4">
    <location>
        <position position="81"/>
    </location>
</feature>
<keyword evidence="3" id="KW-0560">Oxidoreductase</keyword>
<comment type="similarity">
    <text evidence="1">Belongs to the aldo/keto reductase family.</text>
</comment>
<dbReference type="GO" id="GO:0016491">
    <property type="term" value="F:oxidoreductase activity"/>
    <property type="evidence" value="ECO:0007669"/>
    <property type="project" value="UniProtKB-KW"/>
</dbReference>
<keyword evidence="7" id="KW-0732">Signal</keyword>
<evidence type="ECO:0000256" key="1">
    <source>
        <dbReference type="ARBA" id="ARBA00007905"/>
    </source>
</evidence>
<dbReference type="EMBL" id="MT386861">
    <property type="protein sequence ID" value="QLI62145.1"/>
    <property type="molecule type" value="mRNA"/>
</dbReference>
<evidence type="ECO:0000256" key="6">
    <source>
        <dbReference type="PIRSR" id="PIRSR000097-3"/>
    </source>
</evidence>
<dbReference type="FunFam" id="3.20.20.100:FF:000006">
    <property type="entry name" value="Aldo-keto reductase family 1 member A1"/>
    <property type="match status" value="1"/>
</dbReference>
<evidence type="ECO:0000259" key="8">
    <source>
        <dbReference type="Pfam" id="PF00248"/>
    </source>
</evidence>
<dbReference type="InterPro" id="IPR036812">
    <property type="entry name" value="NAD(P)_OxRdtase_dom_sf"/>
</dbReference>